<evidence type="ECO:0000313" key="3">
    <source>
        <dbReference type="EMBL" id="KAF5355142.1"/>
    </source>
</evidence>
<dbReference type="PANTHER" id="PTHR36168">
    <property type="entry name" value="CHROMOSOME 1, WHOLE GENOME SHOTGUN SEQUENCE"/>
    <property type="match status" value="1"/>
</dbReference>
<reference evidence="3 4" key="1">
    <citation type="journal article" date="2020" name="ISME J.">
        <title>Uncovering the hidden diversity of litter-decomposition mechanisms in mushroom-forming fungi.</title>
        <authorList>
            <person name="Floudas D."/>
            <person name="Bentzer J."/>
            <person name="Ahren D."/>
            <person name="Johansson T."/>
            <person name="Persson P."/>
            <person name="Tunlid A."/>
        </authorList>
    </citation>
    <scope>NUCLEOTIDE SEQUENCE [LARGE SCALE GENOMIC DNA]</scope>
    <source>
        <strain evidence="3 4">CBS 146.42</strain>
    </source>
</reference>
<dbReference type="AlphaFoldDB" id="A0A8H5D7M5"/>
<sequence length="629" mass="70435">MASLRRLVLPAAGRNVHVISLPHLPKSSCSTRTLLTTRSVHTPTNDSEPTPSKPKPKPGLPHHISQHPTPRHEVQERSEHLSVPGFNPPGGGGGPGPGGSSVFQLTRSPLFDAALTTIVGIGMVFAGGIAYVKWYKKNVLDKIEEAFAGGYDPALELAKQHTHKEPIEDLNGDSHEFHTSGSWTAELRRSEQDLVDAIVHGREPGHYFMLLGPKGSGKGTMVFQSMSDIQAEGVSFCDAHPDLEVFRLRLGKALNFEFFEDSQTGLFQRRDPREGGPGLDIERALNKLEKVALRACRKRGKPLVLIINNIHHFKNDEDGRATLLQLQQKAESWAASGILTMVFSSDDFWPYHFMRRTGSRMHTISMYDLDKREAMHALRRFRMSVSRRAADPKLLEEIVHMVGGRLSYLNRVARAKDMKQMADHILKVEKEWLLSQIGLIADCDDDVMDEVGSLISRDISQLMNPAKQKWSSCSWLLLQEFVKQHRQQEEEREKAIKAGELDPENLPDLPLPTVSYGQARQIMTRADFIEELDHLNIIAIDIDHDVRPDSMLILHAAQAVCAEEGFDELLEGVRERIDEIESLHRTRELTFKDLEKGDKVNLSVDKSGSASSMTSGGSRRFDQVDDGDN</sequence>
<name>A0A8H5D7M5_9AGAR</name>
<feature type="compositionally biased region" description="Low complexity" evidence="1">
    <location>
        <begin position="607"/>
        <end position="618"/>
    </location>
</feature>
<dbReference type="InterPro" id="IPR056808">
    <property type="entry name" value="HTH_AAA"/>
</dbReference>
<feature type="region of interest" description="Disordered" evidence="1">
    <location>
        <begin position="602"/>
        <end position="629"/>
    </location>
</feature>
<gene>
    <name evidence="3" type="ORF">D9756_005455</name>
</gene>
<organism evidence="3 4">
    <name type="scientific">Leucocoprinus leucothites</name>
    <dbReference type="NCBI Taxonomy" id="201217"/>
    <lineage>
        <taxon>Eukaryota</taxon>
        <taxon>Fungi</taxon>
        <taxon>Dikarya</taxon>
        <taxon>Basidiomycota</taxon>
        <taxon>Agaricomycotina</taxon>
        <taxon>Agaricomycetes</taxon>
        <taxon>Agaricomycetidae</taxon>
        <taxon>Agaricales</taxon>
        <taxon>Agaricineae</taxon>
        <taxon>Agaricaceae</taxon>
        <taxon>Leucocoprinus</taxon>
    </lineage>
</organism>
<dbReference type="OrthoDB" id="511599at2759"/>
<feature type="compositionally biased region" description="Basic and acidic residues" evidence="1">
    <location>
        <begin position="70"/>
        <end position="80"/>
    </location>
</feature>
<proteinExistence type="predicted"/>
<dbReference type="Proteomes" id="UP000559027">
    <property type="component" value="Unassembled WGS sequence"/>
</dbReference>
<keyword evidence="4" id="KW-1185">Reference proteome</keyword>
<dbReference type="SUPFAM" id="SSF52540">
    <property type="entry name" value="P-loop containing nucleoside triphosphate hydrolases"/>
    <property type="match status" value="1"/>
</dbReference>
<dbReference type="Gene3D" id="3.40.50.300">
    <property type="entry name" value="P-loop containing nucleotide triphosphate hydrolases"/>
    <property type="match status" value="1"/>
</dbReference>
<dbReference type="EMBL" id="JAACJO010000008">
    <property type="protein sequence ID" value="KAF5355142.1"/>
    <property type="molecule type" value="Genomic_DNA"/>
</dbReference>
<evidence type="ECO:0000259" key="2">
    <source>
        <dbReference type="Pfam" id="PF24913"/>
    </source>
</evidence>
<dbReference type="PANTHER" id="PTHR36168:SF1">
    <property type="entry name" value="ORC1-LIKE AAA ATPASE DOMAIN-CONTAINING PROTEIN"/>
    <property type="match status" value="1"/>
</dbReference>
<dbReference type="InterPro" id="IPR027417">
    <property type="entry name" value="P-loop_NTPase"/>
</dbReference>
<comment type="caution">
    <text evidence="3">The sequence shown here is derived from an EMBL/GenBank/DDBJ whole genome shotgun (WGS) entry which is preliminary data.</text>
</comment>
<accession>A0A8H5D7M5</accession>
<feature type="region of interest" description="Disordered" evidence="1">
    <location>
        <begin position="38"/>
        <end position="101"/>
    </location>
</feature>
<protein>
    <recommendedName>
        <fullName evidence="2">AAA protein C-terminal winged helix domain-containing protein</fullName>
    </recommendedName>
</protein>
<feature type="compositionally biased region" description="Gly residues" evidence="1">
    <location>
        <begin position="88"/>
        <end position="99"/>
    </location>
</feature>
<dbReference type="Pfam" id="PF24913">
    <property type="entry name" value="WHD_AAA_fung"/>
    <property type="match status" value="1"/>
</dbReference>
<evidence type="ECO:0000256" key="1">
    <source>
        <dbReference type="SAM" id="MobiDB-lite"/>
    </source>
</evidence>
<feature type="domain" description="AAA protein C-terminal winged helix" evidence="2">
    <location>
        <begin position="435"/>
        <end position="581"/>
    </location>
</feature>
<evidence type="ECO:0000313" key="4">
    <source>
        <dbReference type="Proteomes" id="UP000559027"/>
    </source>
</evidence>